<dbReference type="OrthoDB" id="6354873at2759"/>
<feature type="transmembrane region" description="Helical" evidence="6">
    <location>
        <begin position="87"/>
        <end position="113"/>
    </location>
</feature>
<dbReference type="Pfam" id="PF04116">
    <property type="entry name" value="FA_hydroxylase"/>
    <property type="match status" value="1"/>
</dbReference>
<evidence type="ECO:0000256" key="5">
    <source>
        <dbReference type="SAM" id="MobiDB-lite"/>
    </source>
</evidence>
<evidence type="ECO:0000256" key="4">
    <source>
        <dbReference type="ARBA" id="ARBA00023136"/>
    </source>
</evidence>
<accession>A0A9P6FRA1</accession>
<dbReference type="GO" id="GO:0008610">
    <property type="term" value="P:lipid biosynthetic process"/>
    <property type="evidence" value="ECO:0007669"/>
    <property type="project" value="InterPro"/>
</dbReference>
<evidence type="ECO:0000313" key="9">
    <source>
        <dbReference type="Proteomes" id="UP000780801"/>
    </source>
</evidence>
<dbReference type="InterPro" id="IPR050307">
    <property type="entry name" value="Sterol_Desaturase_Related"/>
</dbReference>
<dbReference type="AlphaFoldDB" id="A0A9P6FRA1"/>
<dbReference type="EMBL" id="JAABOA010002360">
    <property type="protein sequence ID" value="KAF9579977.1"/>
    <property type="molecule type" value="Genomic_DNA"/>
</dbReference>
<evidence type="ECO:0000256" key="1">
    <source>
        <dbReference type="ARBA" id="ARBA00004370"/>
    </source>
</evidence>
<comment type="subcellular location">
    <subcellularLocation>
        <location evidence="1">Membrane</location>
    </subcellularLocation>
</comment>
<evidence type="ECO:0000256" key="3">
    <source>
        <dbReference type="ARBA" id="ARBA00022989"/>
    </source>
</evidence>
<keyword evidence="2 6" id="KW-0812">Transmembrane</keyword>
<feature type="non-terminal residue" evidence="8">
    <location>
        <position position="424"/>
    </location>
</feature>
<reference evidence="8" key="1">
    <citation type="journal article" date="2020" name="Fungal Divers.">
        <title>Resolving the Mortierellaceae phylogeny through synthesis of multi-gene phylogenetics and phylogenomics.</title>
        <authorList>
            <person name="Vandepol N."/>
            <person name="Liber J."/>
            <person name="Desiro A."/>
            <person name="Na H."/>
            <person name="Kennedy M."/>
            <person name="Barry K."/>
            <person name="Grigoriev I.V."/>
            <person name="Miller A.N."/>
            <person name="O'Donnell K."/>
            <person name="Stajich J.E."/>
            <person name="Bonito G."/>
        </authorList>
    </citation>
    <scope>NUCLEOTIDE SEQUENCE</scope>
    <source>
        <strain evidence="8">KOD1015</strain>
    </source>
</reference>
<dbReference type="GO" id="GO:0005506">
    <property type="term" value="F:iron ion binding"/>
    <property type="evidence" value="ECO:0007669"/>
    <property type="project" value="InterPro"/>
</dbReference>
<evidence type="ECO:0000313" key="8">
    <source>
        <dbReference type="EMBL" id="KAF9579977.1"/>
    </source>
</evidence>
<comment type="caution">
    <text evidence="8">The sequence shown here is derived from an EMBL/GenBank/DDBJ whole genome shotgun (WGS) entry which is preliminary data.</text>
</comment>
<evidence type="ECO:0000256" key="6">
    <source>
        <dbReference type="SAM" id="Phobius"/>
    </source>
</evidence>
<name>A0A9P6FRA1_9FUNG</name>
<feature type="region of interest" description="Disordered" evidence="5">
    <location>
        <begin position="394"/>
        <end position="424"/>
    </location>
</feature>
<keyword evidence="4 6" id="KW-0472">Membrane</keyword>
<dbReference type="PANTHER" id="PTHR11863">
    <property type="entry name" value="STEROL DESATURASE"/>
    <property type="match status" value="1"/>
</dbReference>
<keyword evidence="3 6" id="KW-1133">Transmembrane helix</keyword>
<dbReference type="GO" id="GO:0016491">
    <property type="term" value="F:oxidoreductase activity"/>
    <property type="evidence" value="ECO:0007669"/>
    <property type="project" value="InterPro"/>
</dbReference>
<gene>
    <name evidence="8" type="primary">ERG3</name>
    <name evidence="8" type="ORF">BGW38_003553</name>
</gene>
<sequence length="424" mass="47052">MDVILDLADEYVLDHVYAAMPAIPIPDLAAGMASLPSASGFYSQIAAPTADPRVFLAAVLSTFLDATQATGLKLNTLPGDSILRQAVSLFIITLIGGALMYICFASSSYLLVYDKSQMKHPKFLKNQVRLEIEMSLKAIPGIATLTFPWFLAEVRGYSQLYTHIHKVPVTQPILDSTAATIKESIAAVASGAGANNASAAANLASSSTATSTLLAMLGPLAPYVEPFTDGWGYVALSVLCFLVFTDFGIYWIHRFLHHPLIYKRVHKPHHKWIIPTPYASHAFHFLDGYAQSVPYHIFVFFIPMQKYIYLGMFAFVNFWSVLIHDGEYLVDGNVINSAAHHAVHHLYFNYNYGQYFTLWDRVGGSYRKPTEDQYNQKAKLDKMVWAKQAKDVDTFDDFGKPTTASDVTFREDNKAKGASHKAKA</sequence>
<proteinExistence type="predicted"/>
<evidence type="ECO:0000256" key="2">
    <source>
        <dbReference type="ARBA" id="ARBA00022692"/>
    </source>
</evidence>
<dbReference type="InterPro" id="IPR006694">
    <property type="entry name" value="Fatty_acid_hydroxylase"/>
</dbReference>
<feature type="transmembrane region" description="Helical" evidence="6">
    <location>
        <begin position="230"/>
        <end position="252"/>
    </location>
</feature>
<organism evidence="8 9">
    <name type="scientific">Lunasporangiospora selenospora</name>
    <dbReference type="NCBI Taxonomy" id="979761"/>
    <lineage>
        <taxon>Eukaryota</taxon>
        <taxon>Fungi</taxon>
        <taxon>Fungi incertae sedis</taxon>
        <taxon>Mucoromycota</taxon>
        <taxon>Mortierellomycotina</taxon>
        <taxon>Mortierellomycetes</taxon>
        <taxon>Mortierellales</taxon>
        <taxon>Mortierellaceae</taxon>
        <taxon>Lunasporangiospora</taxon>
    </lineage>
</organism>
<evidence type="ECO:0000259" key="7">
    <source>
        <dbReference type="Pfam" id="PF04116"/>
    </source>
</evidence>
<dbReference type="Proteomes" id="UP000780801">
    <property type="component" value="Unassembled WGS sequence"/>
</dbReference>
<feature type="transmembrane region" description="Helical" evidence="6">
    <location>
        <begin position="307"/>
        <end position="324"/>
    </location>
</feature>
<dbReference type="GO" id="GO:0016020">
    <property type="term" value="C:membrane"/>
    <property type="evidence" value="ECO:0007669"/>
    <property type="project" value="UniProtKB-SubCell"/>
</dbReference>
<keyword evidence="9" id="KW-1185">Reference proteome</keyword>
<feature type="domain" description="Fatty acid hydroxylase" evidence="7">
    <location>
        <begin position="239"/>
        <end position="364"/>
    </location>
</feature>
<protein>
    <submittedName>
        <fullName evidence="8">C-5 sterol desaturase</fullName>
    </submittedName>
</protein>